<evidence type="ECO:0000313" key="1">
    <source>
        <dbReference type="EMBL" id="KAA6322548.1"/>
    </source>
</evidence>
<organism evidence="1">
    <name type="scientific">termite gut metagenome</name>
    <dbReference type="NCBI Taxonomy" id="433724"/>
    <lineage>
        <taxon>unclassified sequences</taxon>
        <taxon>metagenomes</taxon>
        <taxon>organismal metagenomes</taxon>
    </lineage>
</organism>
<dbReference type="AlphaFoldDB" id="A0A5J4QNF8"/>
<proteinExistence type="predicted"/>
<sequence>AGEPYSWEEFVAQDNVVPLSATKLVPEEKKERLAPPVVMVRAEFPLK</sequence>
<protein>
    <submittedName>
        <fullName evidence="1">Uncharacterized protein</fullName>
    </submittedName>
</protein>
<dbReference type="EMBL" id="SNRY01003016">
    <property type="protein sequence ID" value="KAA6322548.1"/>
    <property type="molecule type" value="Genomic_DNA"/>
</dbReference>
<comment type="caution">
    <text evidence="1">The sequence shown here is derived from an EMBL/GenBank/DDBJ whole genome shotgun (WGS) entry which is preliminary data.</text>
</comment>
<gene>
    <name evidence="1" type="ORF">EZS27_027924</name>
</gene>
<name>A0A5J4QNF8_9ZZZZ</name>
<feature type="non-terminal residue" evidence="1">
    <location>
        <position position="1"/>
    </location>
</feature>
<reference evidence="1" key="1">
    <citation type="submission" date="2019-03" db="EMBL/GenBank/DDBJ databases">
        <title>Single cell metagenomics reveals metabolic interactions within the superorganism composed of flagellate Streblomastix strix and complex community of Bacteroidetes bacteria on its surface.</title>
        <authorList>
            <person name="Treitli S.C."/>
            <person name="Kolisko M."/>
            <person name="Husnik F."/>
            <person name="Keeling P."/>
            <person name="Hampl V."/>
        </authorList>
    </citation>
    <scope>NUCLEOTIDE SEQUENCE</scope>
    <source>
        <strain evidence="1">STM</strain>
    </source>
</reference>
<accession>A0A5J4QNF8</accession>